<evidence type="ECO:0000313" key="9">
    <source>
        <dbReference type="EMBL" id="RLZ06894.1"/>
    </source>
</evidence>
<feature type="transmembrane region" description="Helical" evidence="8">
    <location>
        <begin position="27"/>
        <end position="48"/>
    </location>
</feature>
<dbReference type="InterPro" id="IPR014743">
    <property type="entry name" value="Cl-channel_core"/>
</dbReference>
<proteinExistence type="predicted"/>
<dbReference type="PANTHER" id="PTHR45711:SF6">
    <property type="entry name" value="CHLORIDE CHANNEL PROTEIN"/>
    <property type="match status" value="1"/>
</dbReference>
<dbReference type="EMBL" id="RDOJ01000021">
    <property type="protein sequence ID" value="RLZ06894.1"/>
    <property type="molecule type" value="Genomic_DNA"/>
</dbReference>
<name>A0A3L9M6J7_9FLAO</name>
<feature type="transmembrane region" description="Helical" evidence="8">
    <location>
        <begin position="118"/>
        <end position="136"/>
    </location>
</feature>
<reference evidence="9 10" key="1">
    <citation type="submission" date="2018-10" db="EMBL/GenBank/DDBJ databases">
        <authorList>
            <person name="Chen X."/>
        </authorList>
    </citation>
    <scope>NUCLEOTIDE SEQUENCE [LARGE SCALE GENOMIC DNA]</scope>
    <source>
        <strain evidence="9 10">YIM 102668</strain>
    </source>
</reference>
<dbReference type="RefSeq" id="WP_121935541.1">
    <property type="nucleotide sequence ID" value="NZ_RDOJ01000021.1"/>
</dbReference>
<dbReference type="Gene3D" id="1.10.3080.10">
    <property type="entry name" value="Clc chloride channel"/>
    <property type="match status" value="1"/>
</dbReference>
<dbReference type="OrthoDB" id="9812438at2"/>
<sequence>METANEKKTNELKVKEVTKKRFESTAFIFQNIPLWIASCVIGLLAVLYAEILHFGESTFLKIYAQNKAWVFVLAPVFFFLSYISVQKYAKYSNASGIPQVIASLSLPKKKSKKLIDQLLSVRIIFIKILSSFFMSLGGGVVGREGPTIQIAASVLHVVNRTIPDSWPKISQKLMIITGGAAGLAAAFNTPLGGIVFAIEELSKNHIKYLRTTVFSAVIIAGFTAQTILGPYLVFGFPKVDPDGWQFFLILLLVTLVCGVFGAYFGKIAFNVNKFKKKLSKKKQFIFGFIAVMAFATVVFYTDKDSVGAGNLLLDRLLFEADKKVEWYTIPARLFNGIISFTNGGAGGIFAPALSFGGSIGAFIGDLFTLKSRQINMLVLIGMVAFLTAFTRSPFTCAILVLEMTDRHSVIFYMLVAAWGANLIANRIDQKSFYEKTAELITKDLLSQLDPRDKNKSKKVEENLV</sequence>
<feature type="transmembrane region" description="Helical" evidence="8">
    <location>
        <begin position="244"/>
        <end position="264"/>
    </location>
</feature>
<evidence type="ECO:0000256" key="8">
    <source>
        <dbReference type="SAM" id="Phobius"/>
    </source>
</evidence>
<evidence type="ECO:0000256" key="3">
    <source>
        <dbReference type="ARBA" id="ARBA00022692"/>
    </source>
</evidence>
<dbReference type="Proteomes" id="UP000275348">
    <property type="component" value="Unassembled WGS sequence"/>
</dbReference>
<keyword evidence="4 8" id="KW-1133">Transmembrane helix</keyword>
<comment type="caution">
    <text evidence="9">The sequence shown here is derived from an EMBL/GenBank/DDBJ whole genome shotgun (WGS) entry which is preliminary data.</text>
</comment>
<dbReference type="AlphaFoldDB" id="A0A3L9M6J7"/>
<dbReference type="PANTHER" id="PTHR45711">
    <property type="entry name" value="CHLORIDE CHANNEL PROTEIN"/>
    <property type="match status" value="1"/>
</dbReference>
<dbReference type="GO" id="GO:0005886">
    <property type="term" value="C:plasma membrane"/>
    <property type="evidence" value="ECO:0007669"/>
    <property type="project" value="TreeGrafter"/>
</dbReference>
<keyword evidence="10" id="KW-1185">Reference proteome</keyword>
<evidence type="ECO:0000256" key="1">
    <source>
        <dbReference type="ARBA" id="ARBA00004141"/>
    </source>
</evidence>
<feature type="transmembrane region" description="Helical" evidence="8">
    <location>
        <begin position="348"/>
        <end position="369"/>
    </location>
</feature>
<keyword evidence="2" id="KW-0813">Transport</keyword>
<dbReference type="GO" id="GO:0005247">
    <property type="term" value="F:voltage-gated chloride channel activity"/>
    <property type="evidence" value="ECO:0007669"/>
    <property type="project" value="TreeGrafter"/>
</dbReference>
<feature type="transmembrane region" description="Helical" evidence="8">
    <location>
        <begin position="208"/>
        <end position="232"/>
    </location>
</feature>
<evidence type="ECO:0000256" key="6">
    <source>
        <dbReference type="ARBA" id="ARBA00023136"/>
    </source>
</evidence>
<keyword evidence="3 8" id="KW-0812">Transmembrane</keyword>
<dbReference type="InterPro" id="IPR001807">
    <property type="entry name" value="ClC"/>
</dbReference>
<evidence type="ECO:0000256" key="4">
    <source>
        <dbReference type="ARBA" id="ARBA00022989"/>
    </source>
</evidence>
<evidence type="ECO:0000256" key="2">
    <source>
        <dbReference type="ARBA" id="ARBA00022448"/>
    </source>
</evidence>
<dbReference type="SUPFAM" id="SSF81340">
    <property type="entry name" value="Clc chloride channel"/>
    <property type="match status" value="1"/>
</dbReference>
<dbReference type="Pfam" id="PF00654">
    <property type="entry name" value="Voltage_CLC"/>
    <property type="match status" value="1"/>
</dbReference>
<dbReference type="CDD" id="cd01034">
    <property type="entry name" value="EriC_like"/>
    <property type="match status" value="1"/>
</dbReference>
<evidence type="ECO:0000256" key="7">
    <source>
        <dbReference type="ARBA" id="ARBA00023214"/>
    </source>
</evidence>
<comment type="subcellular location">
    <subcellularLocation>
        <location evidence="1">Membrane</location>
        <topology evidence="1">Multi-pass membrane protein</topology>
    </subcellularLocation>
</comment>
<keyword evidence="6 8" id="KW-0472">Membrane</keyword>
<organism evidence="9 10">
    <name type="scientific">Faecalibacter macacae</name>
    <dbReference type="NCBI Taxonomy" id="1859289"/>
    <lineage>
        <taxon>Bacteria</taxon>
        <taxon>Pseudomonadati</taxon>
        <taxon>Bacteroidota</taxon>
        <taxon>Flavobacteriia</taxon>
        <taxon>Flavobacteriales</taxon>
        <taxon>Weeksellaceae</taxon>
        <taxon>Faecalibacter</taxon>
    </lineage>
</organism>
<feature type="transmembrane region" description="Helical" evidence="8">
    <location>
        <begin position="407"/>
        <end position="424"/>
    </location>
</feature>
<evidence type="ECO:0000256" key="5">
    <source>
        <dbReference type="ARBA" id="ARBA00023065"/>
    </source>
</evidence>
<keyword evidence="5" id="KW-0406">Ion transport</keyword>
<protein>
    <submittedName>
        <fullName evidence="9">Chloride channel protein</fullName>
    </submittedName>
</protein>
<evidence type="ECO:0000313" key="10">
    <source>
        <dbReference type="Proteomes" id="UP000275348"/>
    </source>
</evidence>
<accession>A0A3L9M6J7</accession>
<feature type="transmembrane region" description="Helical" evidence="8">
    <location>
        <begin position="173"/>
        <end position="196"/>
    </location>
</feature>
<keyword evidence="7" id="KW-0868">Chloride</keyword>
<feature type="transmembrane region" description="Helical" evidence="8">
    <location>
        <begin position="284"/>
        <end position="301"/>
    </location>
</feature>
<gene>
    <name evidence="9" type="ORF">EAH69_12465</name>
</gene>
<dbReference type="PRINTS" id="PR00762">
    <property type="entry name" value="CLCHANNEL"/>
</dbReference>
<feature type="transmembrane region" description="Helical" evidence="8">
    <location>
        <begin position="376"/>
        <end position="401"/>
    </location>
</feature>
<feature type="transmembrane region" description="Helical" evidence="8">
    <location>
        <begin position="68"/>
        <end position="85"/>
    </location>
</feature>